<dbReference type="AlphaFoldDB" id="A0A4Q9B592"/>
<evidence type="ECO:0000256" key="4">
    <source>
        <dbReference type="SAM" id="SignalP"/>
    </source>
</evidence>
<dbReference type="InterPro" id="IPR006059">
    <property type="entry name" value="SBP"/>
</dbReference>
<accession>A0A4Q9B592</accession>
<proteinExistence type="inferred from homology"/>
<name>A0A4Q9B592_9DEIN</name>
<dbReference type="PIRSF" id="PIRSF002825">
    <property type="entry name" value="CfbpA"/>
    <property type="match status" value="1"/>
</dbReference>
<dbReference type="InterPro" id="IPR026045">
    <property type="entry name" value="Ferric-bd"/>
</dbReference>
<keyword evidence="6" id="KW-1185">Reference proteome</keyword>
<dbReference type="PANTHER" id="PTHR30006:SF15">
    <property type="entry name" value="IRON-UTILIZATION PERIPLASMIC PROTEIN"/>
    <property type="match status" value="1"/>
</dbReference>
<keyword evidence="2 4" id="KW-0732">Signal</keyword>
<evidence type="ECO:0000256" key="2">
    <source>
        <dbReference type="ARBA" id="ARBA00022729"/>
    </source>
</evidence>
<dbReference type="PANTHER" id="PTHR30006">
    <property type="entry name" value="THIAMINE-BINDING PERIPLASMIC PROTEIN-RELATED"/>
    <property type="match status" value="1"/>
</dbReference>
<dbReference type="SUPFAM" id="SSF53850">
    <property type="entry name" value="Periplasmic binding protein-like II"/>
    <property type="match status" value="1"/>
</dbReference>
<dbReference type="Pfam" id="PF01547">
    <property type="entry name" value="SBP_bac_1"/>
    <property type="match status" value="1"/>
</dbReference>
<feature type="binding site" evidence="3">
    <location>
        <position position="221"/>
    </location>
    <ligand>
        <name>Fe cation</name>
        <dbReference type="ChEBI" id="CHEBI:24875"/>
    </ligand>
</feature>
<keyword evidence="3" id="KW-0408">Iron</keyword>
<dbReference type="GO" id="GO:0046872">
    <property type="term" value="F:metal ion binding"/>
    <property type="evidence" value="ECO:0007669"/>
    <property type="project" value="UniProtKB-KW"/>
</dbReference>
<dbReference type="EMBL" id="SIJL01000003">
    <property type="protein sequence ID" value="TBH21150.1"/>
    <property type="molecule type" value="Genomic_DNA"/>
</dbReference>
<comment type="similarity">
    <text evidence="1">Belongs to the bacterial solute-binding protein 1 family.</text>
</comment>
<protein>
    <submittedName>
        <fullName evidence="5">Iron ABC transporter substrate-binding protein</fullName>
    </submittedName>
</protein>
<reference evidence="5 6" key="1">
    <citation type="submission" date="2019-02" db="EMBL/GenBank/DDBJ databases">
        <title>Thermus sp. a novel from hot spring.</title>
        <authorList>
            <person name="Zhao Z."/>
        </authorList>
    </citation>
    <scope>NUCLEOTIDE SEQUENCE [LARGE SCALE GENOMIC DNA]</scope>
    <source>
        <strain evidence="5 6">CFH 72773T</strain>
    </source>
</reference>
<gene>
    <name evidence="5" type="ORF">ETP66_03255</name>
</gene>
<evidence type="ECO:0000313" key="6">
    <source>
        <dbReference type="Proteomes" id="UP000292858"/>
    </source>
</evidence>
<feature type="signal peptide" evidence="4">
    <location>
        <begin position="1"/>
        <end position="21"/>
    </location>
</feature>
<comment type="caution">
    <text evidence="5">The sequence shown here is derived from an EMBL/GenBank/DDBJ whole genome shotgun (WGS) entry which is preliminary data.</text>
</comment>
<dbReference type="Proteomes" id="UP000292858">
    <property type="component" value="Unassembled WGS sequence"/>
</dbReference>
<evidence type="ECO:0000256" key="3">
    <source>
        <dbReference type="PIRSR" id="PIRSR002825-1"/>
    </source>
</evidence>
<dbReference type="GO" id="GO:0030288">
    <property type="term" value="C:outer membrane-bounded periplasmic space"/>
    <property type="evidence" value="ECO:0007669"/>
    <property type="project" value="TreeGrafter"/>
</dbReference>
<feature type="chain" id="PRO_5020620309" evidence="4">
    <location>
        <begin position="22"/>
        <end position="332"/>
    </location>
</feature>
<organism evidence="5 6">
    <name type="scientific">Thermus thermamylovorans</name>
    <dbReference type="NCBI Taxonomy" id="2509362"/>
    <lineage>
        <taxon>Bacteria</taxon>
        <taxon>Thermotogati</taxon>
        <taxon>Deinococcota</taxon>
        <taxon>Deinococci</taxon>
        <taxon>Thermales</taxon>
        <taxon>Thermaceae</taxon>
        <taxon>Thermus</taxon>
    </lineage>
</organism>
<dbReference type="OrthoDB" id="9769319at2"/>
<evidence type="ECO:0000313" key="5">
    <source>
        <dbReference type="EMBL" id="TBH21150.1"/>
    </source>
</evidence>
<feature type="binding site" evidence="3">
    <location>
        <position position="222"/>
    </location>
    <ligand>
        <name>Fe cation</name>
        <dbReference type="ChEBI" id="CHEBI:24875"/>
    </ligand>
</feature>
<keyword evidence="3" id="KW-0479">Metal-binding</keyword>
<dbReference type="CDD" id="cd13543">
    <property type="entry name" value="PBP2_Fbp"/>
    <property type="match status" value="1"/>
</dbReference>
<dbReference type="Gene3D" id="3.40.190.10">
    <property type="entry name" value="Periplasmic binding protein-like II"/>
    <property type="match status" value="2"/>
</dbReference>
<evidence type="ECO:0000256" key="1">
    <source>
        <dbReference type="ARBA" id="ARBA00008520"/>
    </source>
</evidence>
<sequence length="332" mass="36854">MQRRSFLIGVTSLALSGLGLAQQQTLTVYSGRGEALVGPLVQQFQRETGIRVTVRYGTDAAILAALQEEGARSPADVVWLNTSGALGRAAELGLLRPLGEALLRQPAAFVPGSGRWVPVTVRLRVLAYNPDRFRPEELPSSILDLPRFARERVLGGRMGWIPTYSSFQDMVAAMIALHGEARTRQWLEEMRGLNHRVYASNTAMVDAIRAGEIDLASTNHYYVVRFQRAGFRVGMTQFRDGDVGNLALVTGAGIHRNSRNLQAATRFLTYLLSDRGQQYFVGNIGEYAVTGRVVPDPRLLPLEETRRKSPDLDFERLPLEQALRLLRELGIL</sequence>
<dbReference type="RefSeq" id="WP_130840578.1">
    <property type="nucleotide sequence ID" value="NZ_SIJL01000003.1"/>
</dbReference>